<dbReference type="InterPro" id="IPR020449">
    <property type="entry name" value="Tscrpt_reg_AraC-type_HTH"/>
</dbReference>
<dbReference type="EMBL" id="BMMV01000031">
    <property type="protein sequence ID" value="GGK25145.1"/>
    <property type="molecule type" value="Genomic_DNA"/>
</dbReference>
<comment type="caution">
    <text evidence="6">The sequence shown here is derived from an EMBL/GenBank/DDBJ whole genome shotgun (WGS) entry which is preliminary data.</text>
</comment>
<dbReference type="SMART" id="SM00342">
    <property type="entry name" value="HTH_ARAC"/>
    <property type="match status" value="1"/>
</dbReference>
<dbReference type="InterPro" id="IPR018062">
    <property type="entry name" value="HTH_AraC-typ_CS"/>
</dbReference>
<evidence type="ECO:0000256" key="4">
    <source>
        <dbReference type="SAM" id="MobiDB-lite"/>
    </source>
</evidence>
<proteinExistence type="predicted"/>
<keyword evidence="1" id="KW-0805">Transcription regulation</keyword>
<feature type="compositionally biased region" description="Polar residues" evidence="4">
    <location>
        <begin position="1"/>
        <end position="11"/>
    </location>
</feature>
<evidence type="ECO:0000313" key="7">
    <source>
        <dbReference type="Proteomes" id="UP000660265"/>
    </source>
</evidence>
<dbReference type="PANTHER" id="PTHR46796:SF6">
    <property type="entry name" value="ARAC SUBFAMILY"/>
    <property type="match status" value="1"/>
</dbReference>
<dbReference type="InterPro" id="IPR035418">
    <property type="entry name" value="AraC-bd_2"/>
</dbReference>
<name>A0ABQ2EU93_9ACTN</name>
<dbReference type="Gene3D" id="1.10.10.60">
    <property type="entry name" value="Homeodomain-like"/>
    <property type="match status" value="1"/>
</dbReference>
<sequence>MAAPFDTSTLAPQGRRPPEVNRSDGPANICRTLSVIRLGAVSLSTISGDSLFIQRTLNATQGNVEQTVVLTMQLSGSCMVRQNEREAVVRPGEFVIHDNSRPFAVSGTQAVEQITVSVPRNVLALPSSVLRAASARTIDPSHPTAEVAATYFRQLVHSTAAHTREPDLLGPPCIELIRALIATTQEQRLGVAAEPPHRTLQQRVMTYVWAHLGDSDLSASRVAAEHHISVRQLYLVLSRAGISLGDWIRTQRLEESRRELISPHGRQATIESVARRCGFASASHFSRAFKKTYGTSPRQWRLENLAA</sequence>
<feature type="region of interest" description="Disordered" evidence="4">
    <location>
        <begin position="1"/>
        <end position="26"/>
    </location>
</feature>
<dbReference type="InterPro" id="IPR050204">
    <property type="entry name" value="AraC_XylS_family_regulators"/>
</dbReference>
<feature type="domain" description="HTH araC/xylS-type" evidence="5">
    <location>
        <begin position="202"/>
        <end position="303"/>
    </location>
</feature>
<dbReference type="PROSITE" id="PS01124">
    <property type="entry name" value="HTH_ARAC_FAMILY_2"/>
    <property type="match status" value="1"/>
</dbReference>
<dbReference type="InterPro" id="IPR009057">
    <property type="entry name" value="Homeodomain-like_sf"/>
</dbReference>
<dbReference type="Pfam" id="PF12833">
    <property type="entry name" value="HTH_18"/>
    <property type="match status" value="1"/>
</dbReference>
<gene>
    <name evidence="6" type="ORF">GCM10011583_66460</name>
</gene>
<accession>A0ABQ2EU93</accession>
<evidence type="ECO:0000256" key="1">
    <source>
        <dbReference type="ARBA" id="ARBA00023015"/>
    </source>
</evidence>
<dbReference type="RefSeq" id="WP_189111300.1">
    <property type="nucleotide sequence ID" value="NZ_BMMV01000031.1"/>
</dbReference>
<dbReference type="SUPFAM" id="SSF46689">
    <property type="entry name" value="Homeodomain-like"/>
    <property type="match status" value="1"/>
</dbReference>
<evidence type="ECO:0000256" key="3">
    <source>
        <dbReference type="ARBA" id="ARBA00023163"/>
    </source>
</evidence>
<evidence type="ECO:0000313" key="6">
    <source>
        <dbReference type="EMBL" id="GGK25145.1"/>
    </source>
</evidence>
<dbReference type="Pfam" id="PF14525">
    <property type="entry name" value="AraC_binding_2"/>
    <property type="match status" value="1"/>
</dbReference>
<evidence type="ECO:0000259" key="5">
    <source>
        <dbReference type="PROSITE" id="PS01124"/>
    </source>
</evidence>
<protein>
    <recommendedName>
        <fullName evidence="5">HTH araC/xylS-type domain-containing protein</fullName>
    </recommendedName>
</protein>
<evidence type="ECO:0000256" key="2">
    <source>
        <dbReference type="ARBA" id="ARBA00023125"/>
    </source>
</evidence>
<dbReference type="InterPro" id="IPR018060">
    <property type="entry name" value="HTH_AraC"/>
</dbReference>
<organism evidence="6 7">
    <name type="scientific">Streptomyces camponoticapitis</name>
    <dbReference type="NCBI Taxonomy" id="1616125"/>
    <lineage>
        <taxon>Bacteria</taxon>
        <taxon>Bacillati</taxon>
        <taxon>Actinomycetota</taxon>
        <taxon>Actinomycetes</taxon>
        <taxon>Kitasatosporales</taxon>
        <taxon>Streptomycetaceae</taxon>
        <taxon>Streptomyces</taxon>
    </lineage>
</organism>
<dbReference type="PRINTS" id="PR00032">
    <property type="entry name" value="HTHARAC"/>
</dbReference>
<keyword evidence="7" id="KW-1185">Reference proteome</keyword>
<keyword evidence="3" id="KW-0804">Transcription</keyword>
<keyword evidence="2" id="KW-0238">DNA-binding</keyword>
<reference evidence="7" key="1">
    <citation type="journal article" date="2019" name="Int. J. Syst. Evol. Microbiol.">
        <title>The Global Catalogue of Microorganisms (GCM) 10K type strain sequencing project: providing services to taxonomists for standard genome sequencing and annotation.</title>
        <authorList>
            <consortium name="The Broad Institute Genomics Platform"/>
            <consortium name="The Broad Institute Genome Sequencing Center for Infectious Disease"/>
            <person name="Wu L."/>
            <person name="Ma J."/>
        </authorList>
    </citation>
    <scope>NUCLEOTIDE SEQUENCE [LARGE SCALE GENOMIC DNA]</scope>
    <source>
        <strain evidence="7">CGMCC 4.7275</strain>
    </source>
</reference>
<dbReference type="PANTHER" id="PTHR46796">
    <property type="entry name" value="HTH-TYPE TRANSCRIPTIONAL ACTIVATOR RHAS-RELATED"/>
    <property type="match status" value="1"/>
</dbReference>
<dbReference type="PROSITE" id="PS00041">
    <property type="entry name" value="HTH_ARAC_FAMILY_1"/>
    <property type="match status" value="1"/>
</dbReference>
<dbReference type="Proteomes" id="UP000660265">
    <property type="component" value="Unassembled WGS sequence"/>
</dbReference>